<dbReference type="STRING" id="94827.A0A099ZQ96"/>
<accession>A0A099ZQ96</accession>
<name>A0A099ZQ96_TINGU</name>
<keyword evidence="3" id="KW-1185">Reference proteome</keyword>
<feature type="compositionally biased region" description="Basic and acidic residues" evidence="1">
    <location>
        <begin position="131"/>
        <end position="142"/>
    </location>
</feature>
<evidence type="ECO:0000256" key="1">
    <source>
        <dbReference type="SAM" id="MobiDB-lite"/>
    </source>
</evidence>
<dbReference type="InterPro" id="IPR009728">
    <property type="entry name" value="BAALC"/>
</dbReference>
<gene>
    <name evidence="2" type="ORF">N309_11313</name>
</gene>
<dbReference type="PANTHER" id="PTHR14731:SF0">
    <property type="entry name" value="BRAIN AND ACUTE LEUKEMIA CYTOPLASMIC PROTEIN"/>
    <property type="match status" value="1"/>
</dbReference>
<organism evidence="2 3">
    <name type="scientific">Tinamus guttatus</name>
    <name type="common">White-throated tinamou</name>
    <dbReference type="NCBI Taxonomy" id="94827"/>
    <lineage>
        <taxon>Eukaryota</taxon>
        <taxon>Metazoa</taxon>
        <taxon>Chordata</taxon>
        <taxon>Craniata</taxon>
        <taxon>Vertebrata</taxon>
        <taxon>Euteleostomi</taxon>
        <taxon>Archelosauria</taxon>
        <taxon>Archosauria</taxon>
        <taxon>Dinosauria</taxon>
        <taxon>Saurischia</taxon>
        <taxon>Theropoda</taxon>
        <taxon>Coelurosauria</taxon>
        <taxon>Aves</taxon>
        <taxon>Palaeognathae</taxon>
        <taxon>Tinamiformes</taxon>
        <taxon>Tinamidae</taxon>
        <taxon>Tinamus</taxon>
    </lineage>
</organism>
<dbReference type="Pfam" id="PF06989">
    <property type="entry name" value="BAALC_N"/>
    <property type="match status" value="1"/>
</dbReference>
<feature type="compositionally biased region" description="Polar residues" evidence="1">
    <location>
        <begin position="18"/>
        <end position="29"/>
    </location>
</feature>
<dbReference type="Proteomes" id="UP000053641">
    <property type="component" value="Unassembled WGS sequence"/>
</dbReference>
<feature type="compositionally biased region" description="Low complexity" evidence="1">
    <location>
        <begin position="105"/>
        <end position="127"/>
    </location>
</feature>
<feature type="region of interest" description="Disordered" evidence="1">
    <location>
        <begin position="83"/>
        <end position="151"/>
    </location>
</feature>
<dbReference type="PANTHER" id="PTHR14731">
    <property type="entry name" value="BRAIN AND ACUTE LEUKEMIA CYTOPLASMIC PROTEIN"/>
    <property type="match status" value="1"/>
</dbReference>
<feature type="non-terminal residue" evidence="2">
    <location>
        <position position="1"/>
    </location>
</feature>
<protein>
    <submittedName>
        <fullName evidence="2">Brain and acute leukemia cytoplasmic protein</fullName>
    </submittedName>
</protein>
<dbReference type="AlphaFoldDB" id="A0A099ZQ96"/>
<evidence type="ECO:0000313" key="2">
    <source>
        <dbReference type="EMBL" id="KGL84584.1"/>
    </source>
</evidence>
<evidence type="ECO:0000313" key="3">
    <source>
        <dbReference type="Proteomes" id="UP000053641"/>
    </source>
</evidence>
<sequence length="166" mass="17768">ADAIEPRYYESWTRETESTWLTNTDSESPPQGDGAEPAPRPGEGERQRTAQPYSSPETGKGIIFGRNTSYLCFSLSILEDGKSTQTGVTTASATTGILSTEKKASGGSQRASAAPPAAPAAAPRPSSFRTAESKRDTKKMPTKEVTINVAKSIRQSDRRLAKNCVN</sequence>
<feature type="non-terminal residue" evidence="2">
    <location>
        <position position="166"/>
    </location>
</feature>
<proteinExistence type="predicted"/>
<reference evidence="2 3" key="1">
    <citation type="submission" date="2014-06" db="EMBL/GenBank/DDBJ databases">
        <title>Genome evolution of avian class.</title>
        <authorList>
            <person name="Zhang G."/>
            <person name="Li C."/>
        </authorList>
    </citation>
    <scope>NUCLEOTIDE SEQUENCE [LARGE SCALE GENOMIC DNA]</scope>
    <source>
        <strain evidence="2">BGI_N309</strain>
    </source>
</reference>
<feature type="compositionally biased region" description="Low complexity" evidence="1">
    <location>
        <begin position="83"/>
        <end position="96"/>
    </location>
</feature>
<dbReference type="EMBL" id="KL897590">
    <property type="protein sequence ID" value="KGL84584.1"/>
    <property type="molecule type" value="Genomic_DNA"/>
</dbReference>
<feature type="compositionally biased region" description="Basic and acidic residues" evidence="1">
    <location>
        <begin position="1"/>
        <end position="17"/>
    </location>
</feature>
<dbReference type="GO" id="GO:0005737">
    <property type="term" value="C:cytoplasm"/>
    <property type="evidence" value="ECO:0007669"/>
    <property type="project" value="InterPro"/>
</dbReference>
<feature type="region of interest" description="Disordered" evidence="1">
    <location>
        <begin position="1"/>
        <end position="63"/>
    </location>
</feature>